<dbReference type="RefSeq" id="WP_106041707.1">
    <property type="nucleotide sequence ID" value="NZ_CP027231.1"/>
</dbReference>
<dbReference type="EMBL" id="CP027231">
    <property type="protein sequence ID" value="AVM53239.1"/>
    <property type="molecule type" value="Genomic_DNA"/>
</dbReference>
<dbReference type="Pfam" id="PF16118">
    <property type="entry name" value="DUF4834"/>
    <property type="match status" value="1"/>
</dbReference>
<keyword evidence="2" id="KW-0812">Transmembrane</keyword>
<proteinExistence type="predicted"/>
<evidence type="ECO:0000256" key="2">
    <source>
        <dbReference type="SAM" id="Phobius"/>
    </source>
</evidence>
<dbReference type="InterPro" id="IPR032272">
    <property type="entry name" value="DUF4834"/>
</dbReference>
<reference evidence="3 4" key="1">
    <citation type="submission" date="2018-02" db="EMBL/GenBank/DDBJ databases">
        <authorList>
            <person name="Holder M.E."/>
            <person name="Ajami N.J."/>
            <person name="Petrosino J.F."/>
        </authorList>
    </citation>
    <scope>NUCLEOTIDE SEQUENCE [LARGE SCALE GENOMIC DNA]</scope>
    <source>
        <strain evidence="3 4">ATCC 33285</strain>
    </source>
</reference>
<evidence type="ECO:0000313" key="4">
    <source>
        <dbReference type="Proteomes" id="UP000238304"/>
    </source>
</evidence>
<keyword evidence="2" id="KW-0472">Membrane</keyword>
<feature type="region of interest" description="Disordered" evidence="1">
    <location>
        <begin position="44"/>
        <end position="81"/>
    </location>
</feature>
<protein>
    <submittedName>
        <fullName evidence="3">DUF4834 domain-containing protein</fullName>
    </submittedName>
</protein>
<keyword evidence="2" id="KW-1133">Transmembrane helix</keyword>
<sequence length="101" mass="11350">MLHFLVFLFIIVIAIVLVGLSIIGSVIRSILGLGRRPPFSASGTYQDRDFHTGSHSGYDNKQAGDAHRTSPRAEEDNLRPGRKKLFSKEEGEYVDFEEIEE</sequence>
<dbReference type="Proteomes" id="UP000238304">
    <property type="component" value="Chromosome"/>
</dbReference>
<accession>A0ABM6T940</accession>
<name>A0ABM6T940_9BACE</name>
<keyword evidence="4" id="KW-1185">Reference proteome</keyword>
<evidence type="ECO:0000313" key="3">
    <source>
        <dbReference type="EMBL" id="AVM53239.1"/>
    </source>
</evidence>
<evidence type="ECO:0000256" key="1">
    <source>
        <dbReference type="SAM" id="MobiDB-lite"/>
    </source>
</evidence>
<feature type="transmembrane region" description="Helical" evidence="2">
    <location>
        <begin position="6"/>
        <end position="27"/>
    </location>
</feature>
<feature type="compositionally biased region" description="Basic and acidic residues" evidence="1">
    <location>
        <begin position="62"/>
        <end position="79"/>
    </location>
</feature>
<organism evidence="3 4">
    <name type="scientific">Bacteroides zoogleoformans</name>
    <dbReference type="NCBI Taxonomy" id="28119"/>
    <lineage>
        <taxon>Bacteria</taxon>
        <taxon>Pseudomonadati</taxon>
        <taxon>Bacteroidota</taxon>
        <taxon>Bacteroidia</taxon>
        <taxon>Bacteroidales</taxon>
        <taxon>Bacteroidaceae</taxon>
        <taxon>Bacteroides</taxon>
    </lineage>
</organism>
<gene>
    <name evidence="3" type="ORF">C4H11_10125</name>
</gene>